<dbReference type="Proteomes" id="UP001189429">
    <property type="component" value="Unassembled WGS sequence"/>
</dbReference>
<protein>
    <submittedName>
        <fullName evidence="2">Uncharacterized protein</fullName>
    </submittedName>
</protein>
<gene>
    <name evidence="2" type="ORF">PCOR1329_LOCUS81675</name>
</gene>
<feature type="region of interest" description="Disordered" evidence="1">
    <location>
        <begin position="349"/>
        <end position="379"/>
    </location>
</feature>
<name>A0ABN9Y1F0_9DINO</name>
<evidence type="ECO:0000256" key="1">
    <source>
        <dbReference type="SAM" id="MobiDB-lite"/>
    </source>
</evidence>
<feature type="non-terminal residue" evidence="2">
    <location>
        <position position="465"/>
    </location>
</feature>
<keyword evidence="3" id="KW-1185">Reference proteome</keyword>
<reference evidence="2" key="1">
    <citation type="submission" date="2023-10" db="EMBL/GenBank/DDBJ databases">
        <authorList>
            <person name="Chen Y."/>
            <person name="Shah S."/>
            <person name="Dougan E. K."/>
            <person name="Thang M."/>
            <person name="Chan C."/>
        </authorList>
    </citation>
    <scope>NUCLEOTIDE SEQUENCE [LARGE SCALE GENOMIC DNA]</scope>
</reference>
<proteinExistence type="predicted"/>
<feature type="region of interest" description="Disordered" evidence="1">
    <location>
        <begin position="312"/>
        <end position="333"/>
    </location>
</feature>
<feature type="region of interest" description="Disordered" evidence="1">
    <location>
        <begin position="207"/>
        <end position="262"/>
    </location>
</feature>
<evidence type="ECO:0000313" key="2">
    <source>
        <dbReference type="EMBL" id="CAK0906279.1"/>
    </source>
</evidence>
<comment type="caution">
    <text evidence="2">The sequence shown here is derived from an EMBL/GenBank/DDBJ whole genome shotgun (WGS) entry which is preliminary data.</text>
</comment>
<dbReference type="EMBL" id="CAUYUJ010021671">
    <property type="protein sequence ID" value="CAK0906279.1"/>
    <property type="molecule type" value="Genomic_DNA"/>
</dbReference>
<evidence type="ECO:0000313" key="3">
    <source>
        <dbReference type="Proteomes" id="UP001189429"/>
    </source>
</evidence>
<feature type="region of interest" description="Disordered" evidence="1">
    <location>
        <begin position="129"/>
        <end position="182"/>
    </location>
</feature>
<feature type="compositionally biased region" description="Polar residues" evidence="1">
    <location>
        <begin position="317"/>
        <end position="328"/>
    </location>
</feature>
<accession>A0ABN9Y1F0</accession>
<feature type="compositionally biased region" description="Acidic residues" evidence="1">
    <location>
        <begin position="229"/>
        <end position="245"/>
    </location>
</feature>
<sequence>MEAALGYSEAGLGGLPAVWRPSTRRAQDEAILGPTAARRAARRRCQQACEAALRNLLAAAAAPGSWQDRERAARPALRLAAAGARVPGSARRRRNAAWHAAVAPAAGFARACDAAISAAASGPRLGAPAPCTPPAAPRLVAPTTPTKLRKEAPPWPEGWQALGSEGKGLGGDDDGDETSEQPTAAPLLSASLGLGLRQEGAGEPFAAARASDGAHGVPAEKDPEVQAPVEDEEEVMKECGPEDIGEGVGEMHGSDGDGTSEQAIDDAHGVLAEEGLEVQAPCDADDVEGMLKHPHRDAVGACPLPRSVRAIVRDAPSSPTRPSTTKGDQQVGRDGVQAALAGGTVRGPVASAALGDSDASQCGPDEARERVGKKGGGASDEYFGPPAAWAAVVAERERGRRTSRPFLRRRAELSSEAKAATQRLRTIFDAWWRVGPYVNDLYAYGDGVDGPVGVDWAQRSFEPQM</sequence>
<organism evidence="2 3">
    <name type="scientific">Prorocentrum cordatum</name>
    <dbReference type="NCBI Taxonomy" id="2364126"/>
    <lineage>
        <taxon>Eukaryota</taxon>
        <taxon>Sar</taxon>
        <taxon>Alveolata</taxon>
        <taxon>Dinophyceae</taxon>
        <taxon>Prorocentrales</taxon>
        <taxon>Prorocentraceae</taxon>
        <taxon>Prorocentrum</taxon>
    </lineage>
</organism>